<evidence type="ECO:0000313" key="2">
    <source>
        <dbReference type="Proteomes" id="UP000605361"/>
    </source>
</evidence>
<dbReference type="AlphaFoldDB" id="A0A931AKJ6"/>
<comment type="caution">
    <text evidence="1">The sequence shown here is derived from an EMBL/GenBank/DDBJ whole genome shotgun (WGS) entry which is preliminary data.</text>
</comment>
<organism evidence="1 2">
    <name type="scientific">Nonomuraea cypriaca</name>
    <dbReference type="NCBI Taxonomy" id="1187855"/>
    <lineage>
        <taxon>Bacteria</taxon>
        <taxon>Bacillati</taxon>
        <taxon>Actinomycetota</taxon>
        <taxon>Actinomycetes</taxon>
        <taxon>Streptosporangiales</taxon>
        <taxon>Streptosporangiaceae</taxon>
        <taxon>Nonomuraea</taxon>
    </lineage>
</organism>
<reference evidence="1" key="1">
    <citation type="submission" date="2020-11" db="EMBL/GenBank/DDBJ databases">
        <title>Whole-genome analyses of Nonomuraea sp. K274.</title>
        <authorList>
            <person name="Veyisoglu A."/>
        </authorList>
    </citation>
    <scope>NUCLEOTIDE SEQUENCE</scope>
    <source>
        <strain evidence="1">K274</strain>
    </source>
</reference>
<dbReference type="EMBL" id="JADOGI010000468">
    <property type="protein sequence ID" value="MBF8194596.1"/>
    <property type="molecule type" value="Genomic_DNA"/>
</dbReference>
<evidence type="ECO:0000313" key="1">
    <source>
        <dbReference type="EMBL" id="MBF8194596.1"/>
    </source>
</evidence>
<protein>
    <submittedName>
        <fullName evidence="1">Uncharacterized protein</fullName>
    </submittedName>
</protein>
<dbReference type="RefSeq" id="WP_195903404.1">
    <property type="nucleotide sequence ID" value="NZ_JADOGI010000468.1"/>
</dbReference>
<proteinExistence type="predicted"/>
<accession>A0A931AKJ6</accession>
<gene>
    <name evidence="1" type="ORF">ITP53_54880</name>
</gene>
<keyword evidence="2" id="KW-1185">Reference proteome</keyword>
<dbReference type="Proteomes" id="UP000605361">
    <property type="component" value="Unassembled WGS sequence"/>
</dbReference>
<sequence length="91" mass="9407">MSQDARVTDGGQITQIAGNQITHHHHYPAGGAAVPRAPQPTVDRVRIGVIPQPADCFQNRQVAEQVQAAAGTGETVVLTQVLAGMGGVGKT</sequence>
<name>A0A931AKJ6_9ACTN</name>
<feature type="non-terminal residue" evidence="1">
    <location>
        <position position="91"/>
    </location>
</feature>